<feature type="domain" description="Multidrug resistance protein MdtA-like barrel-sandwich hybrid" evidence="6">
    <location>
        <begin position="31"/>
        <end position="172"/>
    </location>
</feature>
<keyword evidence="3" id="KW-0175">Coiled coil</keyword>
<dbReference type="Gene3D" id="2.40.30.170">
    <property type="match status" value="1"/>
</dbReference>
<evidence type="ECO:0000259" key="8">
    <source>
        <dbReference type="Pfam" id="PF25967"/>
    </source>
</evidence>
<proteinExistence type="inferred from homology"/>
<dbReference type="InterPro" id="IPR058626">
    <property type="entry name" value="MdtA-like_b-barrel"/>
</dbReference>
<dbReference type="GO" id="GO:0046677">
    <property type="term" value="P:response to antibiotic"/>
    <property type="evidence" value="ECO:0007669"/>
    <property type="project" value="TreeGrafter"/>
</dbReference>
<dbReference type="PANTHER" id="PTHR30158:SF10">
    <property type="entry name" value="CATION EFFLUX PUMP"/>
    <property type="match status" value="1"/>
</dbReference>
<dbReference type="PANTHER" id="PTHR30158">
    <property type="entry name" value="ACRA/E-RELATED COMPONENT OF DRUG EFFLUX TRANSPORTER"/>
    <property type="match status" value="1"/>
</dbReference>
<accession>A0A517VFA3</accession>
<feature type="compositionally biased region" description="Polar residues" evidence="4">
    <location>
        <begin position="373"/>
        <end position="386"/>
    </location>
</feature>
<dbReference type="Gene3D" id="2.40.420.20">
    <property type="match status" value="1"/>
</dbReference>
<evidence type="ECO:0000256" key="3">
    <source>
        <dbReference type="SAM" id="Coils"/>
    </source>
</evidence>
<dbReference type="GO" id="GO:0005886">
    <property type="term" value="C:plasma membrane"/>
    <property type="evidence" value="ECO:0007669"/>
    <property type="project" value="TreeGrafter"/>
</dbReference>
<gene>
    <name evidence="9" type="primary">bepF_3</name>
    <name evidence="9" type="ORF">Pan161_33600</name>
</gene>
<dbReference type="GO" id="GO:0030313">
    <property type="term" value="C:cell envelope"/>
    <property type="evidence" value="ECO:0007669"/>
    <property type="project" value="UniProtKB-SubCell"/>
</dbReference>
<dbReference type="GO" id="GO:0022857">
    <property type="term" value="F:transmembrane transporter activity"/>
    <property type="evidence" value="ECO:0007669"/>
    <property type="project" value="InterPro"/>
</dbReference>
<organism evidence="9 10">
    <name type="scientific">Gimesia algae</name>
    <dbReference type="NCBI Taxonomy" id="2527971"/>
    <lineage>
        <taxon>Bacteria</taxon>
        <taxon>Pseudomonadati</taxon>
        <taxon>Planctomycetota</taxon>
        <taxon>Planctomycetia</taxon>
        <taxon>Planctomycetales</taxon>
        <taxon>Planctomycetaceae</taxon>
        <taxon>Gimesia</taxon>
    </lineage>
</organism>
<protein>
    <submittedName>
        <fullName evidence="9">Efflux pump periplasmic linker BepF</fullName>
    </submittedName>
</protein>
<feature type="domain" description="Multidrug resistance protein MdtA-like C-terminal permuted SH3" evidence="8">
    <location>
        <begin position="305"/>
        <end position="365"/>
    </location>
</feature>
<keyword evidence="10" id="KW-1185">Reference proteome</keyword>
<dbReference type="RefSeq" id="WP_261342983.1">
    <property type="nucleotide sequence ID" value="NZ_CP036343.1"/>
</dbReference>
<feature type="coiled-coil region" evidence="3">
    <location>
        <begin position="64"/>
        <end position="136"/>
    </location>
</feature>
<dbReference type="InterPro" id="IPR006143">
    <property type="entry name" value="RND_pump_MFP"/>
</dbReference>
<dbReference type="Pfam" id="PF25944">
    <property type="entry name" value="Beta-barrel_RND"/>
    <property type="match status" value="1"/>
</dbReference>
<dbReference type="KEGG" id="gax:Pan161_33600"/>
<dbReference type="InterPro" id="IPR058625">
    <property type="entry name" value="MdtA-like_BSH"/>
</dbReference>
<dbReference type="NCBIfam" id="TIGR01730">
    <property type="entry name" value="RND_mfp"/>
    <property type="match status" value="1"/>
</dbReference>
<dbReference type="Gene3D" id="1.10.287.470">
    <property type="entry name" value="Helix hairpin bin"/>
    <property type="match status" value="1"/>
</dbReference>
<dbReference type="Pfam" id="PF25967">
    <property type="entry name" value="RND-MFP_C"/>
    <property type="match status" value="1"/>
</dbReference>
<evidence type="ECO:0000256" key="4">
    <source>
        <dbReference type="SAM" id="MobiDB-lite"/>
    </source>
</evidence>
<evidence type="ECO:0000259" key="5">
    <source>
        <dbReference type="Pfam" id="PF25876"/>
    </source>
</evidence>
<dbReference type="Proteomes" id="UP000316855">
    <property type="component" value="Chromosome"/>
</dbReference>
<evidence type="ECO:0000259" key="7">
    <source>
        <dbReference type="Pfam" id="PF25944"/>
    </source>
</evidence>
<dbReference type="Pfam" id="PF25876">
    <property type="entry name" value="HH_MFP_RND"/>
    <property type="match status" value="1"/>
</dbReference>
<sequence>MKPPAVTVAEPVQKTVIFNQDFTGTLASIASVDIRARADGILEKVLFTPSEEVKEGQLLFEIQRNQYQATLDKAQAALEAANAQLIDATATLERNLILLKKQAVTPQDVDDARADKERAQAAVDGAKADIEQAKINLGYTSISAPISGSVSRNLVDAGNLVGSGENTLLTTIVTMDPIYVYFDVSERILLNALKNGRDPGGPNPIKVYVGLSNEEGYPHEGIVDFWDNKVDPGTGTIQLRAKIPNPEVPGPVAQDSNQKKPAGQQNKATVPGSDTEKSKDENLRRLLYPGVYVRVRVPGNPIPGAVLVHDVAIGTDLAGKYLLVVGEKNMVEKRPVEIGQVEDNMRVILKGIKPGEKYIYEGLQRARPGRPVTISNKTTASKSVKQSPAAPTDGKAVKTQPDSKPGSN</sequence>
<comment type="subcellular location">
    <subcellularLocation>
        <location evidence="1">Cell envelope</location>
    </subcellularLocation>
</comment>
<evidence type="ECO:0000256" key="1">
    <source>
        <dbReference type="ARBA" id="ARBA00004196"/>
    </source>
</evidence>
<dbReference type="InterPro" id="IPR058627">
    <property type="entry name" value="MdtA-like_C"/>
</dbReference>
<feature type="domain" description="Multidrug resistance protein MdtA-like alpha-helical hairpin" evidence="5">
    <location>
        <begin position="70"/>
        <end position="140"/>
    </location>
</feature>
<dbReference type="Gene3D" id="2.40.50.100">
    <property type="match status" value="1"/>
</dbReference>
<feature type="domain" description="Multidrug resistance protein MdtA-like beta-barrel" evidence="7">
    <location>
        <begin position="177"/>
        <end position="247"/>
    </location>
</feature>
<reference evidence="9 10" key="1">
    <citation type="submission" date="2019-02" db="EMBL/GenBank/DDBJ databases">
        <title>Deep-cultivation of Planctomycetes and their phenomic and genomic characterization uncovers novel biology.</title>
        <authorList>
            <person name="Wiegand S."/>
            <person name="Jogler M."/>
            <person name="Boedeker C."/>
            <person name="Pinto D."/>
            <person name="Vollmers J."/>
            <person name="Rivas-Marin E."/>
            <person name="Kohn T."/>
            <person name="Peeters S.H."/>
            <person name="Heuer A."/>
            <person name="Rast P."/>
            <person name="Oberbeckmann S."/>
            <person name="Bunk B."/>
            <person name="Jeske O."/>
            <person name="Meyerdierks A."/>
            <person name="Storesund J.E."/>
            <person name="Kallscheuer N."/>
            <person name="Luecker S."/>
            <person name="Lage O.M."/>
            <person name="Pohl T."/>
            <person name="Merkel B.J."/>
            <person name="Hornburger P."/>
            <person name="Mueller R.-W."/>
            <person name="Bruemmer F."/>
            <person name="Labrenz M."/>
            <person name="Spormann A.M."/>
            <person name="Op den Camp H."/>
            <person name="Overmann J."/>
            <person name="Amann R."/>
            <person name="Jetten M.S.M."/>
            <person name="Mascher T."/>
            <person name="Medema M.H."/>
            <person name="Devos D.P."/>
            <person name="Kaster A.-K."/>
            <person name="Ovreas L."/>
            <person name="Rohde M."/>
            <person name="Galperin M.Y."/>
            <person name="Jogler C."/>
        </authorList>
    </citation>
    <scope>NUCLEOTIDE SEQUENCE [LARGE SCALE GENOMIC DNA]</scope>
    <source>
        <strain evidence="9 10">Pan161</strain>
    </source>
</reference>
<evidence type="ECO:0000313" key="10">
    <source>
        <dbReference type="Proteomes" id="UP000316855"/>
    </source>
</evidence>
<name>A0A517VFA3_9PLAN</name>
<evidence type="ECO:0000313" key="9">
    <source>
        <dbReference type="EMBL" id="QDT91698.1"/>
    </source>
</evidence>
<evidence type="ECO:0000259" key="6">
    <source>
        <dbReference type="Pfam" id="PF25917"/>
    </source>
</evidence>
<feature type="region of interest" description="Disordered" evidence="4">
    <location>
        <begin position="242"/>
        <end position="281"/>
    </location>
</feature>
<comment type="similarity">
    <text evidence="2">Belongs to the membrane fusion protein (MFP) (TC 8.A.1) family.</text>
</comment>
<dbReference type="Pfam" id="PF25917">
    <property type="entry name" value="BSH_RND"/>
    <property type="match status" value="1"/>
</dbReference>
<feature type="region of interest" description="Disordered" evidence="4">
    <location>
        <begin position="368"/>
        <end position="408"/>
    </location>
</feature>
<dbReference type="SUPFAM" id="SSF111369">
    <property type="entry name" value="HlyD-like secretion proteins"/>
    <property type="match status" value="1"/>
</dbReference>
<dbReference type="InterPro" id="IPR058624">
    <property type="entry name" value="MdtA-like_HH"/>
</dbReference>
<dbReference type="EMBL" id="CP036343">
    <property type="protein sequence ID" value="QDT91698.1"/>
    <property type="molecule type" value="Genomic_DNA"/>
</dbReference>
<dbReference type="AlphaFoldDB" id="A0A517VFA3"/>
<evidence type="ECO:0000256" key="2">
    <source>
        <dbReference type="ARBA" id="ARBA00009477"/>
    </source>
</evidence>